<feature type="compositionally biased region" description="Basic and acidic residues" evidence="1">
    <location>
        <begin position="130"/>
        <end position="147"/>
    </location>
</feature>
<accession>A0A165PA40</accession>
<feature type="compositionally biased region" description="Polar residues" evidence="1">
    <location>
        <begin position="263"/>
        <end position="289"/>
    </location>
</feature>
<dbReference type="InParanoid" id="A0A165PA40"/>
<dbReference type="Proteomes" id="UP000076761">
    <property type="component" value="Unassembled WGS sequence"/>
</dbReference>
<feature type="compositionally biased region" description="Polar residues" evidence="1">
    <location>
        <begin position="301"/>
        <end position="324"/>
    </location>
</feature>
<organism evidence="3 4">
    <name type="scientific">Neolentinus lepideus HHB14362 ss-1</name>
    <dbReference type="NCBI Taxonomy" id="1314782"/>
    <lineage>
        <taxon>Eukaryota</taxon>
        <taxon>Fungi</taxon>
        <taxon>Dikarya</taxon>
        <taxon>Basidiomycota</taxon>
        <taxon>Agaricomycotina</taxon>
        <taxon>Agaricomycetes</taxon>
        <taxon>Gloeophyllales</taxon>
        <taxon>Gloeophyllaceae</taxon>
        <taxon>Neolentinus</taxon>
    </lineage>
</organism>
<feature type="domain" description="CcmS related" evidence="2">
    <location>
        <begin position="467"/>
        <end position="595"/>
    </location>
</feature>
<evidence type="ECO:0000313" key="4">
    <source>
        <dbReference type="Proteomes" id="UP000076761"/>
    </source>
</evidence>
<keyword evidence="4" id="KW-1185">Reference proteome</keyword>
<feature type="compositionally biased region" description="Polar residues" evidence="1">
    <location>
        <begin position="163"/>
        <end position="177"/>
    </location>
</feature>
<dbReference type="OrthoDB" id="3171339at2759"/>
<evidence type="ECO:0000256" key="1">
    <source>
        <dbReference type="SAM" id="MobiDB-lite"/>
    </source>
</evidence>
<name>A0A165PA40_9AGAM</name>
<sequence>MAKARKGKSKVGTDAAQVKEAPVPLPPPPPAGRSPAAPQHVSFDDFALPGSLLDEGAGQEQMGNQAAGWGNENGDWPQEDGDDGDGWGNDNGGGWDTGDGQGDGDGELGHNDEDQWRGDNGKGGGGGWGDETREQSEGGWGSERDMDQSWAQPARPADPRRGQAQNQIASQSVTMNTGRDHRSAPGRAPAWGQQAVPAMPRAPTQQSQPRHAPAAQSQTPGWSNWAAEAQRASRAGIVPSSGGGWASTRPINPPPAAGWGSIPAQNSHARLVSQPNLQHGQRADVTTQQRAQIQGLLGRSFQQGFPPQQMNSIGQFDQAPQPQVQKVKHREQEHTSQHHFRGRGHQRFQGWDDITEETEEEEEEDEKEDMWGDVGEDHFLRTPKSPGRSNPLPGRPSSPGPGRLTSVLSSVLGPQKLGISYPMPSRTMAIAAQGGHPVANGNFTQDRRNSQQPVRFSETKGAAIAVAYRALYSLDRKAKDRIFWAFSPHKDERVASALSWIDAMSQGLATFGLQKFLDTRERGALFTNAGLRQGESTPAFDWMTFDQLQATRDQTIQESVAYYDPAIHVIVFVFLLSPSGNSMAMWRRKLNVPNNLRLRYTQEIQLAKSALRNVYEIHVDELPYDGITAVAPEEPPPPPPKKKKRGFWSRLKFW</sequence>
<proteinExistence type="predicted"/>
<feature type="region of interest" description="Disordered" evidence="1">
    <location>
        <begin position="1"/>
        <end position="289"/>
    </location>
</feature>
<feature type="compositionally biased region" description="Basic and acidic residues" evidence="1">
    <location>
        <begin position="107"/>
        <end position="120"/>
    </location>
</feature>
<feature type="compositionally biased region" description="Pro residues" evidence="1">
    <location>
        <begin position="23"/>
        <end position="32"/>
    </location>
</feature>
<gene>
    <name evidence="3" type="ORF">NEOLEDRAFT_1140263</name>
</gene>
<dbReference type="AlphaFoldDB" id="A0A165PA40"/>
<reference evidence="3 4" key="1">
    <citation type="journal article" date="2016" name="Mol. Biol. Evol.">
        <title>Comparative Genomics of Early-Diverging Mushroom-Forming Fungi Provides Insights into the Origins of Lignocellulose Decay Capabilities.</title>
        <authorList>
            <person name="Nagy L.G."/>
            <person name="Riley R."/>
            <person name="Tritt A."/>
            <person name="Adam C."/>
            <person name="Daum C."/>
            <person name="Floudas D."/>
            <person name="Sun H."/>
            <person name="Yadav J.S."/>
            <person name="Pangilinan J."/>
            <person name="Larsson K.H."/>
            <person name="Matsuura K."/>
            <person name="Barry K."/>
            <person name="Labutti K."/>
            <person name="Kuo R."/>
            <person name="Ohm R.A."/>
            <person name="Bhattacharya S.S."/>
            <person name="Shirouzu T."/>
            <person name="Yoshinaga Y."/>
            <person name="Martin F.M."/>
            <person name="Grigoriev I.V."/>
            <person name="Hibbett D.S."/>
        </authorList>
    </citation>
    <scope>NUCLEOTIDE SEQUENCE [LARGE SCALE GENOMIC DNA]</scope>
    <source>
        <strain evidence="3 4">HHB14362 ss-1</strain>
    </source>
</reference>
<protein>
    <recommendedName>
        <fullName evidence="2">CcmS related domain-containing protein</fullName>
    </recommendedName>
</protein>
<evidence type="ECO:0000259" key="2">
    <source>
        <dbReference type="Pfam" id="PF26617"/>
    </source>
</evidence>
<feature type="compositionally biased region" description="Acidic residues" evidence="1">
    <location>
        <begin position="353"/>
        <end position="368"/>
    </location>
</feature>
<feature type="compositionally biased region" description="Gly residues" evidence="1">
    <location>
        <begin position="86"/>
        <end position="103"/>
    </location>
</feature>
<evidence type="ECO:0000313" key="3">
    <source>
        <dbReference type="EMBL" id="KZT20741.1"/>
    </source>
</evidence>
<feature type="region of interest" description="Disordered" evidence="1">
    <location>
        <begin position="301"/>
        <end position="407"/>
    </location>
</feature>
<dbReference type="STRING" id="1314782.A0A165PA40"/>
<feature type="compositionally biased region" description="Basic residues" evidence="1">
    <location>
        <begin position="337"/>
        <end position="346"/>
    </location>
</feature>
<dbReference type="InterPro" id="IPR058258">
    <property type="entry name" value="CcmS-like"/>
</dbReference>
<feature type="compositionally biased region" description="Polar residues" evidence="1">
    <location>
        <begin position="203"/>
        <end position="222"/>
    </location>
</feature>
<dbReference type="Pfam" id="PF26617">
    <property type="entry name" value="CcmS-like"/>
    <property type="match status" value="1"/>
</dbReference>
<dbReference type="EMBL" id="KV425615">
    <property type="protein sequence ID" value="KZT20741.1"/>
    <property type="molecule type" value="Genomic_DNA"/>
</dbReference>